<evidence type="ECO:0000313" key="1">
    <source>
        <dbReference type="EnsemblPlants" id="OGLUM10G08770.1"/>
    </source>
</evidence>
<keyword evidence="2" id="KW-1185">Reference proteome</keyword>
<dbReference type="AlphaFoldDB" id="A0A0E0BA49"/>
<protein>
    <submittedName>
        <fullName evidence="1">Uncharacterized protein</fullName>
    </submittedName>
</protein>
<proteinExistence type="predicted"/>
<sequence>MNKRRFSAHSLILVTVLAVLIVLAMTTALLGLSIGRRALGDPHGVQSTAAMQQDAQALAYHCRPIPRVRLRLLSCHPRRQHLLPCFSATPSTPRKTCVRPWQSEPNPLARRGGGSALNYMWTGRTGAEVRRTTRALRQQARQWPIGSNASARRRWLATLGYRDADES</sequence>
<organism evidence="1">
    <name type="scientific">Oryza glumipatula</name>
    <dbReference type="NCBI Taxonomy" id="40148"/>
    <lineage>
        <taxon>Eukaryota</taxon>
        <taxon>Viridiplantae</taxon>
        <taxon>Streptophyta</taxon>
        <taxon>Embryophyta</taxon>
        <taxon>Tracheophyta</taxon>
        <taxon>Spermatophyta</taxon>
        <taxon>Magnoliopsida</taxon>
        <taxon>Liliopsida</taxon>
        <taxon>Poales</taxon>
        <taxon>Poaceae</taxon>
        <taxon>BOP clade</taxon>
        <taxon>Oryzoideae</taxon>
        <taxon>Oryzeae</taxon>
        <taxon>Oryzinae</taxon>
        <taxon>Oryza</taxon>
    </lineage>
</organism>
<dbReference type="EnsemblPlants" id="OGLUM10G08770.1">
    <property type="protein sequence ID" value="OGLUM10G08770.1"/>
    <property type="gene ID" value="OGLUM10G08770"/>
</dbReference>
<reference evidence="1" key="2">
    <citation type="submission" date="2018-05" db="EMBL/GenBank/DDBJ databases">
        <title>OgluRS3 (Oryza glumaepatula Reference Sequence Version 3).</title>
        <authorList>
            <person name="Zhang J."/>
            <person name="Kudrna D."/>
            <person name="Lee S."/>
            <person name="Talag J."/>
            <person name="Welchert J."/>
            <person name="Wing R.A."/>
        </authorList>
    </citation>
    <scope>NUCLEOTIDE SEQUENCE [LARGE SCALE GENOMIC DNA]</scope>
</reference>
<name>A0A0E0BA49_9ORYZ</name>
<reference evidence="1" key="1">
    <citation type="submission" date="2015-04" db="UniProtKB">
        <authorList>
            <consortium name="EnsemblPlants"/>
        </authorList>
    </citation>
    <scope>IDENTIFICATION</scope>
</reference>
<evidence type="ECO:0000313" key="2">
    <source>
        <dbReference type="Proteomes" id="UP000026961"/>
    </source>
</evidence>
<dbReference type="Proteomes" id="UP000026961">
    <property type="component" value="Chromosome 10"/>
</dbReference>
<dbReference type="HOGENOM" id="CLU_1597033_0_0_1"/>
<dbReference type="Gramene" id="OGLUM10G08770.1">
    <property type="protein sequence ID" value="OGLUM10G08770.1"/>
    <property type="gene ID" value="OGLUM10G08770"/>
</dbReference>
<accession>A0A0E0BA49</accession>